<evidence type="ECO:0000256" key="3">
    <source>
        <dbReference type="ARBA" id="ARBA00016960"/>
    </source>
</evidence>
<evidence type="ECO:0000256" key="2">
    <source>
        <dbReference type="ARBA" id="ARBA00005712"/>
    </source>
</evidence>
<dbReference type="Proteomes" id="UP000748025">
    <property type="component" value="Unassembled WGS sequence"/>
</dbReference>
<dbReference type="GO" id="GO:0005743">
    <property type="term" value="C:mitochondrial inner membrane"/>
    <property type="evidence" value="ECO:0007669"/>
    <property type="project" value="UniProtKB-SubCell"/>
</dbReference>
<keyword evidence="9" id="KW-0496">Mitochondrion</keyword>
<dbReference type="AlphaFoldDB" id="A0A9P7NH98"/>
<comment type="caution">
    <text evidence="17">The sequence shown here is derived from an EMBL/GenBank/DDBJ whole genome shotgun (WGS) entry which is preliminary data.</text>
</comment>
<feature type="region of interest" description="Disordered" evidence="14">
    <location>
        <begin position="908"/>
        <end position="936"/>
    </location>
</feature>
<feature type="compositionally biased region" description="Basic and acidic residues" evidence="14">
    <location>
        <begin position="561"/>
        <end position="571"/>
    </location>
</feature>
<dbReference type="EMBL" id="SRPW01000317">
    <property type="protein sequence ID" value="KAG6015747.1"/>
    <property type="molecule type" value="Genomic_DNA"/>
</dbReference>
<dbReference type="InterPro" id="IPR020546">
    <property type="entry name" value="ATP_synth_F1_dsu/esu_N"/>
</dbReference>
<dbReference type="InterPro" id="IPR048938">
    <property type="entry name" value="ATPD_C_fung"/>
</dbReference>
<evidence type="ECO:0000256" key="10">
    <source>
        <dbReference type="ARBA" id="ARBA00023136"/>
    </source>
</evidence>
<evidence type="ECO:0000256" key="1">
    <source>
        <dbReference type="ARBA" id="ARBA00004273"/>
    </source>
</evidence>
<feature type="region of interest" description="Disordered" evidence="14">
    <location>
        <begin position="773"/>
        <end position="804"/>
    </location>
</feature>
<sequence>MNTFRVARAAVRARPAALRAVVQRRTYAEAVPDKIKLSMSLPHQSIYKSQDVVQVNIPAESGEMGVLANHVPSIEQLKPGIVEVVEESGSAKQWFLAGGFATVQPNSTLSINSPEGYPIEDFSADAIRAGIAEAQKVANGGGSEQDIAEAKIELEVLETLSAHLLMVIATGQQSSQKHSALDMDDDGKVGWGRRVDARFATPASRNILGQGTTTLPLEHTFIGRALAKGSCLESIQGSSREQSVGSGRDVFSEVMLDHVPPSPAGDRDLKDKSTAQFVEENQEDPTLCPLGLTVKRDRRSRNSQDKGTQLCHSCGEALPYEQHCGICGHDYCYKCASERLKKRDAATWTDDNSRQAPGSTKSIQDPDTKTEEGAASTSPTTTAKAIPKTPTRGPVTGNPFFLADRYANGTMSAPNKAKTESFASRPRRLSDCVSRRFLDKTPPNVAIHKRENRQEPKQEDTLQDIERHSLCCTAHMRPVTTGRYRADKGWKDDTLQNKIGKLCRHAEEFHKSQNMLGHTDTGFGYRARSRDSMTHTSVTTAAEETPTRLPRSSRLPSQVSDDAKTVNDGERKLVTEPGRILQDVAAAYGKVKEVGFSHLPYLAPLDCRGPKSRPLSGTSSSSSIQATERPADTEEPPNQESALRPQPLTLRPKNADVVVDSGGSKGSPGKNALDTDLLPGTSPHEALHERSVDGLPVAMSAGNDLPSLTGYRRHRQDTYLCSKPQTPHPTPEPWPLLRKVEAPRQDEQPLSQPVVPWSRQALRRVSDSVGCLHRPGEKIDSPISPRNKGEGRRGCEGTPHCAPSKIIPETTPISDWRRKLVKPAENAANPPQMNVVCESCDLTEPRRLALLIDTPEACSRRSNSFERSVEGNNSNLEDPFSEPRLSIRAIENSLAWKKVQGDLGKDHIIGGEAKKVPSSPRPSAATPASNKSAGETAATARCSQLCSWRSRYLRLRDEILMSEDLLAVCERGREWRENEAPSRYEGNVADELGIEALTVVVHMRDRDNLVINTDLTGRQKQEE</sequence>
<gene>
    <name evidence="17" type="ORF">E4U43_004865</name>
</gene>
<protein>
    <recommendedName>
        <fullName evidence="3">ATP synthase subunit delta, mitochondrial</fullName>
    </recommendedName>
    <alternativeName>
        <fullName evidence="13">F-ATPase delta subunit</fullName>
    </alternativeName>
</protein>
<evidence type="ECO:0000259" key="15">
    <source>
        <dbReference type="Pfam" id="PF02823"/>
    </source>
</evidence>
<keyword evidence="8" id="KW-0406">Ion transport</keyword>
<dbReference type="GO" id="GO:0046933">
    <property type="term" value="F:proton-transporting ATP synthase activity, rotational mechanism"/>
    <property type="evidence" value="ECO:0007669"/>
    <property type="project" value="InterPro"/>
</dbReference>
<reference evidence="17" key="1">
    <citation type="journal article" date="2020" name="bioRxiv">
        <title>Whole genome comparisons of ergot fungi reveals the divergence and evolution of species within the genus Claviceps are the result of varying mechanisms driving genome evolution and host range expansion.</title>
        <authorList>
            <person name="Wyka S.A."/>
            <person name="Mondo S.J."/>
            <person name="Liu M."/>
            <person name="Dettman J."/>
            <person name="Nalam V."/>
            <person name="Broders K.D."/>
        </authorList>
    </citation>
    <scope>NUCLEOTIDE SEQUENCE</scope>
    <source>
        <strain evidence="17">CCC 602</strain>
    </source>
</reference>
<keyword evidence="10" id="KW-0472">Membrane</keyword>
<feature type="domain" description="F1F0-ATP synthase subunit delta C-terminal" evidence="16">
    <location>
        <begin position="122"/>
        <end position="162"/>
    </location>
</feature>
<proteinExistence type="inferred from homology"/>
<dbReference type="Pfam" id="PF02823">
    <property type="entry name" value="ATP-synt_DE_N"/>
    <property type="match status" value="1"/>
</dbReference>
<dbReference type="SUPFAM" id="SSF51344">
    <property type="entry name" value="Epsilon subunit of F1F0-ATP synthase N-terminal domain"/>
    <property type="match status" value="1"/>
</dbReference>
<feature type="region of interest" description="Disordered" evidence="14">
    <location>
        <begin position="861"/>
        <end position="880"/>
    </location>
</feature>
<accession>A0A9P7NH98</accession>
<feature type="compositionally biased region" description="Low complexity" evidence="14">
    <location>
        <begin position="374"/>
        <end position="391"/>
    </location>
</feature>
<dbReference type="Gene3D" id="2.60.15.10">
    <property type="entry name" value="F0F1 ATP synthase delta/epsilon subunit, N-terminal"/>
    <property type="match status" value="1"/>
</dbReference>
<feature type="domain" description="ATP synthase F1 complex delta/epsilon subunit N-terminal" evidence="15">
    <location>
        <begin position="36"/>
        <end position="107"/>
    </location>
</feature>
<feature type="region of interest" description="Disordered" evidence="14">
    <location>
        <begin position="607"/>
        <end position="685"/>
    </location>
</feature>
<dbReference type="InterPro" id="IPR001469">
    <property type="entry name" value="ATP_synth_F1_dsu/esu"/>
</dbReference>
<dbReference type="FunFam" id="2.60.15.10:FF:000003">
    <property type="entry name" value="ATP synthase subunit delta, mitochondrial"/>
    <property type="match status" value="1"/>
</dbReference>
<feature type="region of interest" description="Disordered" evidence="14">
    <location>
        <begin position="344"/>
        <end position="401"/>
    </location>
</feature>
<evidence type="ECO:0000256" key="11">
    <source>
        <dbReference type="ARBA" id="ARBA00023196"/>
    </source>
</evidence>
<keyword evidence="11" id="KW-0139">CF(1)</keyword>
<evidence type="ECO:0000256" key="8">
    <source>
        <dbReference type="ARBA" id="ARBA00023065"/>
    </source>
</evidence>
<dbReference type="Gene3D" id="6.10.140.880">
    <property type="match status" value="1"/>
</dbReference>
<keyword evidence="18" id="KW-1185">Reference proteome</keyword>
<dbReference type="CDD" id="cd12152">
    <property type="entry name" value="F1-ATPase_delta"/>
    <property type="match status" value="1"/>
</dbReference>
<evidence type="ECO:0000256" key="14">
    <source>
        <dbReference type="SAM" id="MobiDB-lite"/>
    </source>
</evidence>
<evidence type="ECO:0000313" key="18">
    <source>
        <dbReference type="Proteomes" id="UP000748025"/>
    </source>
</evidence>
<organism evidence="17 18">
    <name type="scientific">Claviceps pusilla</name>
    <dbReference type="NCBI Taxonomy" id="123648"/>
    <lineage>
        <taxon>Eukaryota</taxon>
        <taxon>Fungi</taxon>
        <taxon>Dikarya</taxon>
        <taxon>Ascomycota</taxon>
        <taxon>Pezizomycotina</taxon>
        <taxon>Sordariomycetes</taxon>
        <taxon>Hypocreomycetidae</taxon>
        <taxon>Hypocreales</taxon>
        <taxon>Clavicipitaceae</taxon>
        <taxon>Claviceps</taxon>
    </lineage>
</organism>
<dbReference type="HAMAP" id="MF_00530">
    <property type="entry name" value="ATP_synth_epsil_bac"/>
    <property type="match status" value="1"/>
</dbReference>
<dbReference type="GO" id="GO:0045259">
    <property type="term" value="C:proton-transporting ATP synthase complex"/>
    <property type="evidence" value="ECO:0007669"/>
    <property type="project" value="UniProtKB-KW"/>
</dbReference>
<evidence type="ECO:0000313" key="17">
    <source>
        <dbReference type="EMBL" id="KAG6015747.1"/>
    </source>
</evidence>
<keyword evidence="6" id="KW-0999">Mitochondrion inner membrane</keyword>
<dbReference type="PANTHER" id="PTHR13822">
    <property type="entry name" value="ATP SYNTHASE DELTA/EPSILON CHAIN"/>
    <property type="match status" value="1"/>
</dbReference>
<evidence type="ECO:0000256" key="12">
    <source>
        <dbReference type="ARBA" id="ARBA00023310"/>
    </source>
</evidence>
<keyword evidence="7" id="KW-0809">Transit peptide</keyword>
<dbReference type="InterPro" id="IPR036771">
    <property type="entry name" value="ATPsynth_dsu/esu_N"/>
</dbReference>
<keyword evidence="4" id="KW-0813">Transport</keyword>
<feature type="region of interest" description="Disordered" evidence="14">
    <location>
        <begin position="528"/>
        <end position="571"/>
    </location>
</feature>
<comment type="similarity">
    <text evidence="2">Belongs to the ATPase epsilon chain family.</text>
</comment>
<feature type="compositionally biased region" description="Polar residues" evidence="14">
    <location>
        <begin position="354"/>
        <end position="363"/>
    </location>
</feature>
<comment type="subcellular location">
    <subcellularLocation>
        <location evidence="1">Mitochondrion inner membrane</location>
    </subcellularLocation>
</comment>
<dbReference type="Pfam" id="PF21334">
    <property type="entry name" value="ATPD_C_fung"/>
    <property type="match status" value="1"/>
</dbReference>
<evidence type="ECO:0000256" key="7">
    <source>
        <dbReference type="ARBA" id="ARBA00022946"/>
    </source>
</evidence>
<evidence type="ECO:0000256" key="5">
    <source>
        <dbReference type="ARBA" id="ARBA00022781"/>
    </source>
</evidence>
<feature type="compositionally biased region" description="Low complexity" evidence="14">
    <location>
        <begin position="917"/>
        <end position="929"/>
    </location>
</feature>
<dbReference type="PANTHER" id="PTHR13822:SF7">
    <property type="entry name" value="ATP SYNTHASE SUBUNIT DELTA, MITOCHONDRIAL"/>
    <property type="match status" value="1"/>
</dbReference>
<evidence type="ECO:0000256" key="4">
    <source>
        <dbReference type="ARBA" id="ARBA00022448"/>
    </source>
</evidence>
<dbReference type="OrthoDB" id="4936413at2759"/>
<feature type="compositionally biased region" description="Low complexity" evidence="14">
    <location>
        <begin position="612"/>
        <end position="623"/>
    </location>
</feature>
<keyword evidence="12" id="KW-0066">ATP synthesis</keyword>
<evidence type="ECO:0000259" key="16">
    <source>
        <dbReference type="Pfam" id="PF21334"/>
    </source>
</evidence>
<evidence type="ECO:0000256" key="9">
    <source>
        <dbReference type="ARBA" id="ARBA00023128"/>
    </source>
</evidence>
<evidence type="ECO:0000256" key="6">
    <source>
        <dbReference type="ARBA" id="ARBA00022792"/>
    </source>
</evidence>
<evidence type="ECO:0000256" key="13">
    <source>
        <dbReference type="ARBA" id="ARBA00031669"/>
    </source>
</evidence>
<name>A0A9P7NH98_9HYPO</name>
<keyword evidence="5" id="KW-0375">Hydrogen ion transport</keyword>